<sequence length="254" mass="28921">MKRKVQEMSLRSKVYRPQFDTARDLISAAYATFTPYACKMLKQELDKLHKQVVAYDAETKTLAVSRGDGEQIIYPVGEGCTCLHFVEKQLPCWHMLGFYQAENISPLDQVPERYRKDRMVECVLSEIENGGVQTEERCVTGQVTVVGRKREKSEWEKRTIMKETCRELVAVGVRCGQREFDKRMCLLQKLISSWRGGVDVEVEDCLQFADDMVDMEGALGVELEGLEKCVGSGTGSVRGPGKMCRQWDRECPDI</sequence>
<name>A0AAV4IKV7_9GAST</name>
<keyword evidence="1" id="KW-0479">Metal-binding</keyword>
<dbReference type="EMBL" id="BMAT01009632">
    <property type="protein sequence ID" value="GFS10525.1"/>
    <property type="molecule type" value="Genomic_DNA"/>
</dbReference>
<dbReference type="PROSITE" id="PS50966">
    <property type="entry name" value="ZF_SWIM"/>
    <property type="match status" value="1"/>
</dbReference>
<evidence type="ECO:0000256" key="1">
    <source>
        <dbReference type="PROSITE-ProRule" id="PRU00325"/>
    </source>
</evidence>
<accession>A0AAV4IKV7</accession>
<gene>
    <name evidence="3" type="ORF">ElyMa_004811500</name>
</gene>
<keyword evidence="4" id="KW-1185">Reference proteome</keyword>
<reference evidence="3 4" key="1">
    <citation type="journal article" date="2021" name="Elife">
        <title>Chloroplast acquisition without the gene transfer in kleptoplastic sea slugs, Plakobranchus ocellatus.</title>
        <authorList>
            <person name="Maeda T."/>
            <person name="Takahashi S."/>
            <person name="Yoshida T."/>
            <person name="Shimamura S."/>
            <person name="Takaki Y."/>
            <person name="Nagai Y."/>
            <person name="Toyoda A."/>
            <person name="Suzuki Y."/>
            <person name="Arimoto A."/>
            <person name="Ishii H."/>
            <person name="Satoh N."/>
            <person name="Nishiyama T."/>
            <person name="Hasebe M."/>
            <person name="Maruyama T."/>
            <person name="Minagawa J."/>
            <person name="Obokata J."/>
            <person name="Shigenobu S."/>
        </authorList>
    </citation>
    <scope>NUCLEOTIDE SEQUENCE [LARGE SCALE GENOMIC DNA]</scope>
</reference>
<dbReference type="GO" id="GO:0008270">
    <property type="term" value="F:zinc ion binding"/>
    <property type="evidence" value="ECO:0007669"/>
    <property type="project" value="UniProtKB-KW"/>
</dbReference>
<evidence type="ECO:0000313" key="4">
    <source>
        <dbReference type="Proteomes" id="UP000762676"/>
    </source>
</evidence>
<feature type="domain" description="SWIM-type" evidence="2">
    <location>
        <begin position="60"/>
        <end position="103"/>
    </location>
</feature>
<evidence type="ECO:0000259" key="2">
    <source>
        <dbReference type="PROSITE" id="PS50966"/>
    </source>
</evidence>
<comment type="caution">
    <text evidence="3">The sequence shown here is derived from an EMBL/GenBank/DDBJ whole genome shotgun (WGS) entry which is preliminary data.</text>
</comment>
<proteinExistence type="predicted"/>
<evidence type="ECO:0000313" key="3">
    <source>
        <dbReference type="EMBL" id="GFS10525.1"/>
    </source>
</evidence>
<protein>
    <recommendedName>
        <fullName evidence="2">SWIM-type domain-containing protein</fullName>
    </recommendedName>
</protein>
<keyword evidence="1" id="KW-0863">Zinc-finger</keyword>
<organism evidence="3 4">
    <name type="scientific">Elysia marginata</name>
    <dbReference type="NCBI Taxonomy" id="1093978"/>
    <lineage>
        <taxon>Eukaryota</taxon>
        <taxon>Metazoa</taxon>
        <taxon>Spiralia</taxon>
        <taxon>Lophotrochozoa</taxon>
        <taxon>Mollusca</taxon>
        <taxon>Gastropoda</taxon>
        <taxon>Heterobranchia</taxon>
        <taxon>Euthyneura</taxon>
        <taxon>Panpulmonata</taxon>
        <taxon>Sacoglossa</taxon>
        <taxon>Placobranchoidea</taxon>
        <taxon>Plakobranchidae</taxon>
        <taxon>Elysia</taxon>
    </lineage>
</organism>
<dbReference type="Proteomes" id="UP000762676">
    <property type="component" value="Unassembled WGS sequence"/>
</dbReference>
<keyword evidence="1" id="KW-0862">Zinc</keyword>
<dbReference type="AlphaFoldDB" id="A0AAV4IKV7"/>
<dbReference type="InterPro" id="IPR007527">
    <property type="entry name" value="Znf_SWIM"/>
</dbReference>